<feature type="domain" description="Bacterial bifunctional deaminase-reductase C-terminal" evidence="1">
    <location>
        <begin position="14"/>
        <end position="199"/>
    </location>
</feature>
<dbReference type="InterPro" id="IPR050765">
    <property type="entry name" value="Riboflavin_Biosynth_HTPR"/>
</dbReference>
<dbReference type="PANTHER" id="PTHR38011">
    <property type="entry name" value="DIHYDROFOLATE REDUCTASE FAMILY PROTEIN (AFU_ORTHOLOGUE AFUA_8G06820)"/>
    <property type="match status" value="1"/>
</dbReference>
<comment type="caution">
    <text evidence="2">The sequence shown here is derived from an EMBL/GenBank/DDBJ whole genome shotgun (WGS) entry which is preliminary data.</text>
</comment>
<dbReference type="Proteomes" id="UP001335729">
    <property type="component" value="Unassembled WGS sequence"/>
</dbReference>
<reference evidence="2 3" key="1">
    <citation type="submission" date="2024-01" db="EMBL/GenBank/DDBJ databases">
        <title>Draft genome sequence of Gordonia sp. PKS22-38.</title>
        <authorList>
            <person name="Suphannarot A."/>
            <person name="Mingma R."/>
        </authorList>
    </citation>
    <scope>NUCLEOTIDE SEQUENCE [LARGE SCALE GENOMIC DNA]</scope>
    <source>
        <strain evidence="2 3">PKS22-38</strain>
    </source>
</reference>
<name>A0ABU7MNZ9_9ACTN</name>
<dbReference type="RefSeq" id="WP_330503124.1">
    <property type="nucleotide sequence ID" value="NZ_JAZDUE010000001.1"/>
</dbReference>
<dbReference type="Pfam" id="PF01872">
    <property type="entry name" value="RibD_C"/>
    <property type="match status" value="1"/>
</dbReference>
<dbReference type="InterPro" id="IPR024072">
    <property type="entry name" value="DHFR-like_dom_sf"/>
</dbReference>
<evidence type="ECO:0000313" key="3">
    <source>
        <dbReference type="Proteomes" id="UP001335729"/>
    </source>
</evidence>
<gene>
    <name evidence="2" type="ORF">V1Y59_01930</name>
</gene>
<organism evidence="2 3">
    <name type="scientific">Gordonia prachuapensis</name>
    <dbReference type="NCBI Taxonomy" id="3115651"/>
    <lineage>
        <taxon>Bacteria</taxon>
        <taxon>Bacillati</taxon>
        <taxon>Actinomycetota</taxon>
        <taxon>Actinomycetes</taxon>
        <taxon>Mycobacteriales</taxon>
        <taxon>Gordoniaceae</taxon>
        <taxon>Gordonia</taxon>
    </lineage>
</organism>
<dbReference type="Gene3D" id="3.40.430.10">
    <property type="entry name" value="Dihydrofolate Reductase, subunit A"/>
    <property type="match status" value="1"/>
</dbReference>
<proteinExistence type="predicted"/>
<dbReference type="PANTHER" id="PTHR38011:SF2">
    <property type="entry name" value="BIFUNCTIONAL DEAMINASE-REDUCTASE DOMAIN PROTEIN"/>
    <property type="match status" value="1"/>
</dbReference>
<evidence type="ECO:0000313" key="2">
    <source>
        <dbReference type="EMBL" id="MEE4021821.1"/>
    </source>
</evidence>
<protein>
    <submittedName>
        <fullName evidence="2">Dihydrofolate reductase family protein</fullName>
    </submittedName>
</protein>
<dbReference type="InterPro" id="IPR002734">
    <property type="entry name" value="RibDG_C"/>
</dbReference>
<dbReference type="SUPFAM" id="SSF53597">
    <property type="entry name" value="Dihydrofolate reductase-like"/>
    <property type="match status" value="1"/>
</dbReference>
<dbReference type="EMBL" id="JAZDUE010000001">
    <property type="protein sequence ID" value="MEE4021821.1"/>
    <property type="molecule type" value="Genomic_DNA"/>
</dbReference>
<sequence length="216" mass="22907">MADNGEKTDMELSLTQFITLDGVYQAPGGPDEDPSGGFVHGGWTAPYLVEDDFGYMVSVFERADAFLFGRRTYDIFSSYWPKIGVDGDGAEGVIAKAFNSLPKYVASRTLGRADWEGTEVPGGDAVAAVSALKAEPGRELQMHGSGGLAQTILAAGLIDVLNLLTFPVILGTGRRLFPTEALPTGFELTDSRTTSAGVVIGTYRSKGAPQYGLISE</sequence>
<accession>A0ABU7MNZ9</accession>
<evidence type="ECO:0000259" key="1">
    <source>
        <dbReference type="Pfam" id="PF01872"/>
    </source>
</evidence>
<keyword evidence="3" id="KW-1185">Reference proteome</keyword>